<feature type="compositionally biased region" description="Basic and acidic residues" evidence="1">
    <location>
        <begin position="198"/>
        <end position="214"/>
    </location>
</feature>
<dbReference type="OrthoDB" id="5145195at2759"/>
<dbReference type="AlphaFoldDB" id="A0A167UHU9"/>
<feature type="domain" description="RNase H type-1" evidence="2">
    <location>
        <begin position="833"/>
        <end position="966"/>
    </location>
</feature>
<dbReference type="GO" id="GO:0003676">
    <property type="term" value="F:nucleic acid binding"/>
    <property type="evidence" value="ECO:0007669"/>
    <property type="project" value="InterPro"/>
</dbReference>
<evidence type="ECO:0000259" key="2">
    <source>
        <dbReference type="PROSITE" id="PS50879"/>
    </source>
</evidence>
<reference evidence="3 4" key="1">
    <citation type="journal article" date="2016" name="Genome Biol. Evol.">
        <title>Divergent and convergent evolution of fungal pathogenicity.</title>
        <authorList>
            <person name="Shang Y."/>
            <person name="Xiao G."/>
            <person name="Zheng P."/>
            <person name="Cen K."/>
            <person name="Zhan S."/>
            <person name="Wang C."/>
        </authorList>
    </citation>
    <scope>NUCLEOTIDE SEQUENCE [LARGE SCALE GENOMIC DNA]</scope>
    <source>
        <strain evidence="3 4">RCEF 1005</strain>
    </source>
</reference>
<dbReference type="PROSITE" id="PS50879">
    <property type="entry name" value="RNASE_H_1"/>
    <property type="match status" value="1"/>
</dbReference>
<feature type="compositionally biased region" description="Polar residues" evidence="1">
    <location>
        <begin position="110"/>
        <end position="121"/>
    </location>
</feature>
<evidence type="ECO:0000313" key="4">
    <source>
        <dbReference type="Proteomes" id="UP000076881"/>
    </source>
</evidence>
<organism evidence="3 4">
    <name type="scientific">Akanthomyces lecanii RCEF 1005</name>
    <dbReference type="NCBI Taxonomy" id="1081108"/>
    <lineage>
        <taxon>Eukaryota</taxon>
        <taxon>Fungi</taxon>
        <taxon>Dikarya</taxon>
        <taxon>Ascomycota</taxon>
        <taxon>Pezizomycotina</taxon>
        <taxon>Sordariomycetes</taxon>
        <taxon>Hypocreomycetidae</taxon>
        <taxon>Hypocreales</taxon>
        <taxon>Cordycipitaceae</taxon>
        <taxon>Akanthomyces</taxon>
        <taxon>Cordyceps confragosa</taxon>
    </lineage>
</organism>
<dbReference type="GO" id="GO:0004523">
    <property type="term" value="F:RNA-DNA hybrid ribonuclease activity"/>
    <property type="evidence" value="ECO:0007669"/>
    <property type="project" value="InterPro"/>
</dbReference>
<name>A0A167UHU9_CORDF</name>
<dbReference type="PANTHER" id="PTHR33481:SF1">
    <property type="entry name" value="ENDONUCLEASE_EXONUCLEASE_PHOSPHATASE DOMAIN-CONTAINING PROTEIN-RELATED"/>
    <property type="match status" value="1"/>
</dbReference>
<accession>A0A167UHU9</accession>
<dbReference type="Proteomes" id="UP000076881">
    <property type="component" value="Unassembled WGS sequence"/>
</dbReference>
<feature type="compositionally biased region" description="Acidic residues" evidence="1">
    <location>
        <begin position="181"/>
        <end position="197"/>
    </location>
</feature>
<feature type="compositionally biased region" description="Basic residues" evidence="1">
    <location>
        <begin position="544"/>
        <end position="553"/>
    </location>
</feature>
<dbReference type="InterPro" id="IPR002156">
    <property type="entry name" value="RNaseH_domain"/>
</dbReference>
<evidence type="ECO:0000313" key="3">
    <source>
        <dbReference type="EMBL" id="OAA61592.1"/>
    </source>
</evidence>
<dbReference type="STRING" id="1081108.A0A167UHU9"/>
<sequence>MTKPQRLVQCQNCWRLHSPGRCTATKTCRTCGVSHAEHDTEHCQTTPKCANCHGPHHADFGQCYARPKKVGDTYHKLSKSQKTHAKKLGSDDYRRHNIKVMIRPLDKPQALNSEATATSNVDAVDTEMAGTTEEDVHTTPQDDHLPALAEDEDMGDADQEQPQTNEGAMEENAEPGRAEEVPDSQEQLEERENEIENTAEHQATEVEGEDKSENSNDEDDEDDYGDNDEAAATQQNHQHKQPATNPRNAVRTTLTRAMQVPARKVPRVQIASRPTLLKNKYINADMTQQIIPSETTNPTSDAPAEQEILMRNAGRNEPQPVANKIFQANVDKEQEAHSAALQPAFLEGYNVVILQEPNTSYNKKKELCRTQYHPGFLCFSPVDFWHNKDTHPRDTRPRVMTYVKIDRKIQAERRTPAKHRDLLWVRVNGIAILNLYNRPEVESTLSVCHGGSPPHDRVASLHHWYRNAKPGPAQTTPVKVRVTTPDEIKAFGDHVGKAAVKSLPANIDSQAQIEDMARQLQEVLQNSARACGRRRTRRPPDHKTHLRKTKRRGSASFQTQVLPRPTAHKAEILAWMKPRQRLQPPPIQVGDMTYSTDVEKATALRREKLERRDASDDVADGWQPAVSSPKEIPFAKTISIEEIEKAVWHTGNTTPGSDGITTRMLQRLQTAEVVMTPKVNKRDLTIYFLSGAAQRYGYADDTAMLFIGDSLEDTARQANEAITAMESWGRGEAIHFTPEKTEVMHFSRRKADHDQSPIIHHGDKEIRATPSMRWLGIWLDKKPTFNHHIDEWTQKARRVINHLRAMNNTLERPRERLTKENAVPEFEQWLAGRPAGYVVFSDGSKTDTDKAGYGFAVFHHGQLLDWDSGQLGRREIFDAELHGALEGSKAAMQQNSRLEPITVCMDNTSVIACIGATAAVSSQACFREFQKIGDKHPYLISVKWSPGHTGIFGNKLADQIARHGATLPTDEHLPSVSYRKRQMRKQIAVDHRAWWASVERTEYRKLGLSAELKKLPELSLPRRLLGYLLTARSQHGDFAE</sequence>
<dbReference type="EMBL" id="AZHF01000019">
    <property type="protein sequence ID" value="OAA61592.1"/>
    <property type="molecule type" value="Genomic_DNA"/>
</dbReference>
<dbReference type="Gene3D" id="3.30.420.10">
    <property type="entry name" value="Ribonuclease H-like superfamily/Ribonuclease H"/>
    <property type="match status" value="1"/>
</dbReference>
<dbReference type="InterPro" id="IPR012337">
    <property type="entry name" value="RNaseH-like_sf"/>
</dbReference>
<feature type="region of interest" description="Disordered" evidence="1">
    <location>
        <begin position="529"/>
        <end position="557"/>
    </location>
</feature>
<feature type="compositionally biased region" description="Polar residues" evidence="1">
    <location>
        <begin position="232"/>
        <end position="249"/>
    </location>
</feature>
<proteinExistence type="predicted"/>
<dbReference type="Gene3D" id="3.60.10.10">
    <property type="entry name" value="Endonuclease/exonuclease/phosphatase"/>
    <property type="match status" value="1"/>
</dbReference>
<feature type="region of interest" description="Disordered" evidence="1">
    <location>
        <begin position="104"/>
        <end position="124"/>
    </location>
</feature>
<protein>
    <submittedName>
        <fullName evidence="3">Ribonuclease H-like protein</fullName>
    </submittedName>
</protein>
<dbReference type="SUPFAM" id="SSF56219">
    <property type="entry name" value="DNase I-like"/>
    <property type="match status" value="1"/>
</dbReference>
<dbReference type="SUPFAM" id="SSF53098">
    <property type="entry name" value="Ribonuclease H-like"/>
    <property type="match status" value="1"/>
</dbReference>
<dbReference type="CDD" id="cd09276">
    <property type="entry name" value="Rnase_HI_RT_non_LTR"/>
    <property type="match status" value="1"/>
</dbReference>
<feature type="region of interest" description="Disordered" evidence="1">
    <location>
        <begin position="152"/>
        <end position="249"/>
    </location>
</feature>
<evidence type="ECO:0000256" key="1">
    <source>
        <dbReference type="SAM" id="MobiDB-lite"/>
    </source>
</evidence>
<dbReference type="InterPro" id="IPR036691">
    <property type="entry name" value="Endo/exonu/phosph_ase_sf"/>
</dbReference>
<comment type="caution">
    <text evidence="3">The sequence shown here is derived from an EMBL/GenBank/DDBJ whole genome shotgun (WGS) entry which is preliminary data.</text>
</comment>
<dbReference type="PANTHER" id="PTHR33481">
    <property type="entry name" value="REVERSE TRANSCRIPTASE"/>
    <property type="match status" value="1"/>
</dbReference>
<dbReference type="InterPro" id="IPR036397">
    <property type="entry name" value="RNaseH_sf"/>
</dbReference>
<feature type="compositionally biased region" description="Acidic residues" evidence="1">
    <location>
        <begin position="215"/>
        <end position="229"/>
    </location>
</feature>
<gene>
    <name evidence="3" type="ORF">LEL_10761</name>
</gene>
<keyword evidence="4" id="KW-1185">Reference proteome</keyword>